<feature type="region of interest" description="Disordered" evidence="1">
    <location>
        <begin position="940"/>
        <end position="979"/>
    </location>
</feature>
<feature type="compositionally biased region" description="Polar residues" evidence="1">
    <location>
        <begin position="587"/>
        <end position="614"/>
    </location>
</feature>
<feature type="compositionally biased region" description="Polar residues" evidence="1">
    <location>
        <begin position="499"/>
        <end position="517"/>
    </location>
</feature>
<protein>
    <submittedName>
        <fullName evidence="2">Uncharacterized protein</fullName>
    </submittedName>
</protein>
<feature type="region of interest" description="Disordered" evidence="1">
    <location>
        <begin position="796"/>
        <end position="840"/>
    </location>
</feature>
<feature type="region of interest" description="Disordered" evidence="1">
    <location>
        <begin position="495"/>
        <end position="517"/>
    </location>
</feature>
<feature type="compositionally biased region" description="Low complexity" evidence="1">
    <location>
        <begin position="328"/>
        <end position="339"/>
    </location>
</feature>
<dbReference type="OrthoDB" id="2562444at2759"/>
<feature type="region of interest" description="Disordered" evidence="1">
    <location>
        <begin position="1038"/>
        <end position="1076"/>
    </location>
</feature>
<feature type="region of interest" description="Disordered" evidence="1">
    <location>
        <begin position="1093"/>
        <end position="1124"/>
    </location>
</feature>
<proteinExistence type="predicted"/>
<feature type="region of interest" description="Disordered" evidence="1">
    <location>
        <begin position="34"/>
        <end position="105"/>
    </location>
</feature>
<sequence>MAKSLTLFSPYSILPYDPPSSPVSYVGLYRQRELGASKSQSPQTIPRESKSSGDNPDKTPSARAKVLPWVQGVQMSEGSIPDGMFGPYPSRPQSKAETQSQSGHPCATMASLPFGAGHRLGEDPAAGLELMRNQRPGSGAFSRGAGAESGMKKSYIFGKAGADTPGGMSETSPGIGTFGLEGKDVASKVPTVRFIRMVYWMLLTKALGSLNGSFIPTKTLNLARFPKSPRQDAPQPKPDSDEKIQYRIHKSHHEFPFSRSKAEAKQREGMEDARAAALAQLETAQHNAGIGLKRGMMEILGMMSGAGLSEIGAASAQDGDGLKGPRQTFDTSTSGSSFGHILHQNDVPISARPSMHVGPESFGPGHSLTGVSEVFRIPFGVPIGMSIPRPLMVMRDSAETPGGLGFGMPTLLDIIEGHGGGSPFGRRPEDRSAYVETVEDEEEDLSPRHTEVHTEVQFKGPSHADMAAAVFRSTAQSFPQDGVFPAKTESNVLCDPGTAKSNTGRTRYTAHTVSHPTQPSTEYLMASTVRPLKASTHCAHHSTAAPFKVDSKTPDAKSKARSKAGSKAPIRAANKAPTASKAPTARMPSTGSQVTNVQPSPSAYTKSQKGQTAMSHDHAYPLSQAPGYISHPRQSHYEHPTVSEVADPECRVQPPPQLDQKTVYSQVQTKNAPTSIPGQLPIQEHDPSTESIDDAVKRHHEFQEVQGATGERESVAASYHGSVAPTTMSNVKRLVEASRYHDETLCQLLDAARLNLIGEKARKALQKAARVRVIELRELREAGEIEVGSLDPTVVLPSHAERSPKRGKRRKSKEKRGTVSGKSAKSAKSEKSAMKQESPPWVQDIMNRLSMFDQRFTALEIQKDIPDPQVFQKSRDTPNELIDELTFNHSPSIGFTNGNNMPHLLTNSILFGQSMPPMCATRAIEDVSSAVRKIQRAENGMPSRYSHKPLSHHVTGGASSAQDAETQAPTQVSATQCAPNRPLATQYSQQAGATSQARTVAPFTESAQGDLIWGSDVELPQPKEIISLPHIRGPTINILPPTESNMGNNKASTRASPQPRAVSASRSHPPPVAGGKMASVEGRIDIITEQSLASVTVPDPREKKLPPQPSESAKIQPSDPGLFNTTGAAQRIRPEIVIGSAMPKSMAQSAYSYGPPDQYPPPAPRLRTADTQVPSAADIGANADIVPGPMHGTTVEPPTASFFPEQTMYHTAVPGTPPAPAPAFTMHPAPAPSNSRVLNEPPSTVHMRLHETIICPLTATAPRKSVSPPRDRIHVVDFLHPPMAGWKPWDMLTQRLYWWALIMEEKSFVQALEDISLGRQVGAFSLSVFLMLAYKRWVRRNSSVTPAAPCDKLFVPPNMAVAINIAVHNRRYHEAKEILLELWDCLGLKKSPRIIVALAPLGNETDQWAAHRYDLTSKHLTTYRVSHLAEIQTDGRSFWWWEAIRQAWPELQVPEMQDLEKRSGQRIINEHRPPEYKHDNSLYAANISRNLLVGYRPETQHDLVKQREVTWAEVKRLLHKKRTGRLIVEPDSPEDLYNT</sequence>
<keyword evidence="3" id="KW-1185">Reference proteome</keyword>
<feature type="region of interest" description="Disordered" evidence="1">
    <location>
        <begin position="315"/>
        <end position="341"/>
    </location>
</feature>
<evidence type="ECO:0000256" key="1">
    <source>
        <dbReference type="SAM" id="MobiDB-lite"/>
    </source>
</evidence>
<dbReference type="HOGENOM" id="CLU_258004_0_0_1"/>
<evidence type="ECO:0000313" key="2">
    <source>
        <dbReference type="EMBL" id="KIR40243.1"/>
    </source>
</evidence>
<feature type="compositionally biased region" description="Basic and acidic residues" evidence="1">
    <location>
        <begin position="47"/>
        <end position="57"/>
    </location>
</feature>
<gene>
    <name evidence="2" type="ORF">I313_03565</name>
</gene>
<feature type="compositionally biased region" description="Polar residues" evidence="1">
    <location>
        <begin position="1042"/>
        <end position="1056"/>
    </location>
</feature>
<reference evidence="2 3" key="1">
    <citation type="submission" date="2015-01" db="EMBL/GenBank/DDBJ databases">
        <title>The Genome Sequence of Cryptococcus gattii Ram5.</title>
        <authorList>
            <consortium name="The Broad Institute Genomics Platform"/>
            <person name="Cuomo C."/>
            <person name="Litvintseva A."/>
            <person name="Chen Y."/>
            <person name="Heitman J."/>
            <person name="Sun S."/>
            <person name="Springer D."/>
            <person name="Dromer F."/>
            <person name="Young S."/>
            <person name="Zeng Q."/>
            <person name="Gargeya S."/>
            <person name="Abouelleil A."/>
            <person name="Alvarado L."/>
            <person name="Chapman S.B."/>
            <person name="Gainer-Dewar J."/>
            <person name="Goldberg J."/>
            <person name="Griggs A."/>
            <person name="Gujja S."/>
            <person name="Hansen M."/>
            <person name="Howarth C."/>
            <person name="Imamovic A."/>
            <person name="Larimer J."/>
            <person name="Murphy C."/>
            <person name="Naylor J."/>
            <person name="Pearson M."/>
            <person name="Priest M."/>
            <person name="Roberts A."/>
            <person name="Saif S."/>
            <person name="Shea T."/>
            <person name="Sykes S."/>
            <person name="Wortman J."/>
            <person name="Nusbaum C."/>
            <person name="Birren B."/>
        </authorList>
    </citation>
    <scope>NUCLEOTIDE SEQUENCE [LARGE SCALE GENOMIC DNA]</scope>
    <source>
        <strain evidence="2 3">Ram5</strain>
    </source>
</reference>
<feature type="compositionally biased region" description="Basic residues" evidence="1">
    <location>
        <begin position="805"/>
        <end position="814"/>
    </location>
</feature>
<name>A0A0D0TWL1_9TREE</name>
<feature type="compositionally biased region" description="Polar residues" evidence="1">
    <location>
        <begin position="91"/>
        <end position="103"/>
    </location>
</feature>
<accession>A0A0D0TWL1</accession>
<dbReference type="EMBL" id="KN847903">
    <property type="protein sequence ID" value="KIR40243.1"/>
    <property type="molecule type" value="Genomic_DNA"/>
</dbReference>
<evidence type="ECO:0000313" key="3">
    <source>
        <dbReference type="Proteomes" id="UP000053392"/>
    </source>
</evidence>
<dbReference type="Proteomes" id="UP000053392">
    <property type="component" value="Unassembled WGS sequence"/>
</dbReference>
<feature type="compositionally biased region" description="Polar residues" evidence="1">
    <location>
        <begin position="37"/>
        <end position="46"/>
    </location>
</feature>
<feature type="region of interest" description="Disordered" evidence="1">
    <location>
        <begin position="542"/>
        <end position="615"/>
    </location>
</feature>
<organism evidence="2 3">
    <name type="scientific">Cryptococcus deuterogattii Ram5</name>
    <dbReference type="NCBI Taxonomy" id="1296110"/>
    <lineage>
        <taxon>Eukaryota</taxon>
        <taxon>Fungi</taxon>
        <taxon>Dikarya</taxon>
        <taxon>Basidiomycota</taxon>
        <taxon>Agaricomycotina</taxon>
        <taxon>Tremellomycetes</taxon>
        <taxon>Tremellales</taxon>
        <taxon>Cryptococcaceae</taxon>
        <taxon>Cryptococcus</taxon>
        <taxon>Cryptococcus gattii species complex</taxon>
    </lineage>
</organism>
<feature type="compositionally biased region" description="Basic and acidic residues" evidence="1">
    <location>
        <begin position="549"/>
        <end position="558"/>
    </location>
</feature>
<feature type="compositionally biased region" description="Polar residues" evidence="1">
    <location>
        <begin position="957"/>
        <end position="979"/>
    </location>
</feature>